<evidence type="ECO:0000313" key="3">
    <source>
        <dbReference type="Proteomes" id="UP000002313"/>
    </source>
</evidence>
<dbReference type="RefSeq" id="XP_003073135.1">
    <property type="nucleotide sequence ID" value="XM_003073089.1"/>
</dbReference>
<dbReference type="AlphaFoldDB" id="E0S7U0"/>
<organism evidence="2 3">
    <name type="scientific">Encephalitozoon intestinalis (strain ATCC 50506)</name>
    <name type="common">Microsporidian parasite</name>
    <name type="synonym">Septata intestinalis</name>
    <dbReference type="NCBI Taxonomy" id="876142"/>
    <lineage>
        <taxon>Eukaryota</taxon>
        <taxon>Fungi</taxon>
        <taxon>Fungi incertae sedis</taxon>
        <taxon>Microsporidia</taxon>
        <taxon>Unikaryonidae</taxon>
        <taxon>Encephalitozoon</taxon>
    </lineage>
</organism>
<dbReference type="VEuPathDB" id="MicrosporidiaDB:Eint_070100"/>
<evidence type="ECO:0000313" key="2">
    <source>
        <dbReference type="EMBL" id="ADM11775.1"/>
    </source>
</evidence>
<dbReference type="OrthoDB" id="2191932at2759"/>
<feature type="compositionally biased region" description="Basic and acidic residues" evidence="1">
    <location>
        <begin position="10"/>
        <end position="23"/>
    </location>
</feature>
<proteinExistence type="predicted"/>
<gene>
    <name evidence="2" type="ORF">Eint_070100</name>
</gene>
<reference evidence="2 3" key="2">
    <citation type="journal article" date="2012" name="Proc. Natl. Acad. Sci. U.S.A.">
        <title>Gain and loss of multiple functionally related, horizontally transferred genes in the reduced genomes of two microsporidian parasites.</title>
        <authorList>
            <person name="Pombert J.-F."/>
            <person name="Selman M."/>
            <person name="Burki F."/>
            <person name="Bardell F.T."/>
            <person name="Farinelli L."/>
            <person name="Solter L.F."/>
            <person name="Whitman D.W."/>
            <person name="Weiss L.M."/>
            <person name="Corradi N."/>
            <person name="Keeling P.J."/>
        </authorList>
    </citation>
    <scope>NUCLEOTIDE SEQUENCE [LARGE SCALE GENOMIC DNA]</scope>
    <source>
        <strain evidence="2 3">ATCC 50506</strain>
    </source>
</reference>
<keyword evidence="3" id="KW-1185">Reference proteome</keyword>
<dbReference type="KEGG" id="ein:Eint_070100"/>
<reference evidence="2 3" key="1">
    <citation type="journal article" date="2010" name="Nat. Commun.">
        <title>The complete sequence of the smallest known nuclear genome from the microsporidian Encephalitozoon intestinalis.</title>
        <authorList>
            <person name="Corradi N."/>
            <person name="Pombert J.-F."/>
            <person name="Farinelli L."/>
            <person name="Didier E.S."/>
            <person name="Keeling P.J."/>
        </authorList>
    </citation>
    <scope>NUCLEOTIDE SEQUENCE [LARGE SCALE GENOMIC DNA]</scope>
    <source>
        <strain evidence="2 3">ATCC 50506</strain>
    </source>
</reference>
<sequence length="103" mass="12195">MNTLGFFLSENKEVDVSSQEDRSKRSKPSSTWGLGLYKNSKREERYHCEGLIEPGRVKFLRDFYEKNVFCNKSERVKKKFYSLIPSVRERVKILENAIAREEI</sequence>
<accession>E0S7U0</accession>
<dbReference type="Proteomes" id="UP000002313">
    <property type="component" value="Chromosome VII"/>
</dbReference>
<dbReference type="HOGENOM" id="CLU_2291685_0_0_1"/>
<protein>
    <submittedName>
        <fullName evidence="2">Uncharacterized protein</fullName>
    </submittedName>
</protein>
<dbReference type="GeneID" id="9697952"/>
<evidence type="ECO:0000256" key="1">
    <source>
        <dbReference type="SAM" id="MobiDB-lite"/>
    </source>
</evidence>
<dbReference type="EMBL" id="CP001948">
    <property type="protein sequence ID" value="ADM11775.1"/>
    <property type="molecule type" value="Genomic_DNA"/>
</dbReference>
<feature type="region of interest" description="Disordered" evidence="1">
    <location>
        <begin position="1"/>
        <end position="35"/>
    </location>
</feature>
<name>E0S7U0_ENCIT</name>